<dbReference type="AlphaFoldDB" id="A0A9E7H273"/>
<dbReference type="Proteomes" id="UP001055439">
    <property type="component" value="Chromosome 8"/>
</dbReference>
<evidence type="ECO:0000256" key="2">
    <source>
        <dbReference type="ARBA" id="ARBA00023125"/>
    </source>
</evidence>
<keyword evidence="4" id="KW-0539">Nucleus</keyword>
<proteinExistence type="predicted"/>
<dbReference type="GO" id="GO:0003677">
    <property type="term" value="F:DNA binding"/>
    <property type="evidence" value="ECO:0007669"/>
    <property type="project" value="UniProtKB-KW"/>
</dbReference>
<dbReference type="Pfam" id="PF02365">
    <property type="entry name" value="NAM"/>
    <property type="match status" value="1"/>
</dbReference>
<dbReference type="PROSITE" id="PS51005">
    <property type="entry name" value="NAC"/>
    <property type="match status" value="1"/>
</dbReference>
<dbReference type="InterPro" id="IPR003441">
    <property type="entry name" value="NAC-dom"/>
</dbReference>
<dbReference type="InterPro" id="IPR036093">
    <property type="entry name" value="NAC_dom_sf"/>
</dbReference>
<feature type="domain" description="NAC" evidence="5">
    <location>
        <begin position="2"/>
        <end position="163"/>
    </location>
</feature>
<dbReference type="GO" id="GO:0006355">
    <property type="term" value="P:regulation of DNA-templated transcription"/>
    <property type="evidence" value="ECO:0007669"/>
    <property type="project" value="InterPro"/>
</dbReference>
<keyword evidence="3" id="KW-0804">Transcription</keyword>
<evidence type="ECO:0000256" key="3">
    <source>
        <dbReference type="ARBA" id="ARBA00023163"/>
    </source>
</evidence>
<dbReference type="SUPFAM" id="SSF101941">
    <property type="entry name" value="NAC domain"/>
    <property type="match status" value="1"/>
</dbReference>
<keyword evidence="1" id="KW-0805">Transcription regulation</keyword>
<keyword evidence="7" id="KW-1185">Reference proteome</keyword>
<accession>A0A9E7H273</accession>
<protein>
    <submittedName>
        <fullName evidence="6">ANAC083 transcription factor</fullName>
    </submittedName>
</protein>
<dbReference type="OrthoDB" id="673859at2759"/>
<dbReference type="PANTHER" id="PTHR31719">
    <property type="entry name" value="NAC TRANSCRIPTION FACTOR 56"/>
    <property type="match status" value="1"/>
</dbReference>
<dbReference type="EMBL" id="CP097510">
    <property type="protein sequence ID" value="URE25335.1"/>
    <property type="molecule type" value="Genomic_DNA"/>
</dbReference>
<name>A0A9E7H273_9LILI</name>
<evidence type="ECO:0000256" key="4">
    <source>
        <dbReference type="ARBA" id="ARBA00023242"/>
    </source>
</evidence>
<evidence type="ECO:0000313" key="7">
    <source>
        <dbReference type="Proteomes" id="UP001055439"/>
    </source>
</evidence>
<dbReference type="PANTHER" id="PTHR31719:SF94">
    <property type="entry name" value="PROTEIN ATAF2"/>
    <property type="match status" value="1"/>
</dbReference>
<reference evidence="6" key="1">
    <citation type="submission" date="2022-05" db="EMBL/GenBank/DDBJ databases">
        <title>The Musa troglodytarum L. genome provides insights into the mechanism of non-climacteric behaviour and enrichment of carotenoids.</title>
        <authorList>
            <person name="Wang J."/>
        </authorList>
    </citation>
    <scope>NUCLEOTIDE SEQUENCE</scope>
    <source>
        <tissue evidence="6">Leaf</tissue>
    </source>
</reference>
<sequence length="196" mass="22215">MLPPGFHFQPTDQELVVHYLCRWIHRMPLPCNAVEEADVYSQEPEALLHGRERAYFFTTLRTSSSGLRVQRQARDGTWMLNTSKTGTPVNVVCDNGDEVTVGYKRNLSFYLGKVKKCTGFVMDEYTLCAPPYDNNGTKLACSFSIADPYTLQDQKVLCVIRQSPQAINNAAKRKREASSLSEISYADAKTDFFSFY</sequence>
<evidence type="ECO:0000259" key="5">
    <source>
        <dbReference type="PROSITE" id="PS51005"/>
    </source>
</evidence>
<evidence type="ECO:0000313" key="6">
    <source>
        <dbReference type="EMBL" id="URE25335.1"/>
    </source>
</evidence>
<keyword evidence="2" id="KW-0238">DNA-binding</keyword>
<gene>
    <name evidence="6" type="ORF">MUK42_17981</name>
</gene>
<evidence type="ECO:0000256" key="1">
    <source>
        <dbReference type="ARBA" id="ARBA00023015"/>
    </source>
</evidence>
<dbReference type="Gene3D" id="2.170.150.80">
    <property type="entry name" value="NAC domain"/>
    <property type="match status" value="1"/>
</dbReference>
<organism evidence="6 7">
    <name type="scientific">Musa troglodytarum</name>
    <name type="common">fe'i banana</name>
    <dbReference type="NCBI Taxonomy" id="320322"/>
    <lineage>
        <taxon>Eukaryota</taxon>
        <taxon>Viridiplantae</taxon>
        <taxon>Streptophyta</taxon>
        <taxon>Embryophyta</taxon>
        <taxon>Tracheophyta</taxon>
        <taxon>Spermatophyta</taxon>
        <taxon>Magnoliopsida</taxon>
        <taxon>Liliopsida</taxon>
        <taxon>Zingiberales</taxon>
        <taxon>Musaceae</taxon>
        <taxon>Musa</taxon>
    </lineage>
</organism>